<dbReference type="Proteomes" id="UP000085678">
    <property type="component" value="Unplaced"/>
</dbReference>
<proteinExistence type="predicted"/>
<accession>A0A1S3JLU9</accession>
<dbReference type="InterPro" id="IPR058210">
    <property type="entry name" value="SACS/Nov_dom"/>
</dbReference>
<dbReference type="OMA" id="ICENATQ"/>
<dbReference type="SUPFAM" id="SSF55874">
    <property type="entry name" value="ATPase domain of HSP90 chaperone/DNA topoisomerase II/histidine kinase"/>
    <property type="match status" value="1"/>
</dbReference>
<dbReference type="GO" id="GO:0030544">
    <property type="term" value="F:Hsp70 protein binding"/>
    <property type="evidence" value="ECO:0007669"/>
    <property type="project" value="TreeGrafter"/>
</dbReference>
<evidence type="ECO:0000256" key="1">
    <source>
        <dbReference type="SAM" id="MobiDB-lite"/>
    </source>
</evidence>
<evidence type="ECO:0000313" key="4">
    <source>
        <dbReference type="RefSeq" id="XP_013411096.1"/>
    </source>
</evidence>
<dbReference type="Pfam" id="PF25794">
    <property type="entry name" value="SACS"/>
    <property type="match status" value="1"/>
</dbReference>
<dbReference type="InParanoid" id="A0A1S3JLU9"/>
<dbReference type="OrthoDB" id="1262810at2759"/>
<dbReference type="NCBIfam" id="NF047352">
    <property type="entry name" value="P_loop_sacsin"/>
    <property type="match status" value="1"/>
</dbReference>
<sequence length="705" mass="80168">MADEVESDDEFDVIVPSLIKQFQNILRRYPDNGQILKEIIQNAEDAGATVVKFLYDDCCHLVDGDDTGGFSHPGLKEFQGPSLFAYNNAAFTKEDWKGIRMIDDSIKEDDALKVGRFGLGFKSVFHITDLPCVISGQYMAMIDPYREYFKPKAAERWGLTDIAAFHQQYKPFLGVFDCSAETFQGNPYNGTLFRFPLRNAGHVQHRHAQPISSNVYDRDSIEELFEAFQEEALLVLLFLRSVEKIEMYRRDHKETKLLFAVEISNIEDVKNKRQQFNSKLPDHLGSLRDSNKELIPLRETYPIILKAENHQNKQKNEQTYLVTTFCSGTIKSQEFVKKTDYVKNIPLVGIAMPLMLNNPQEGVLVSDSDHKTNDENLTASEDSPNCPDPVERFHSQATSHCALPHENAPSVEKKTSGHVFCSLPLPLADSRGTGLPVHVNGFFELTPERSDLQWPTTDDKHTQDKSKAWNQHLLVDVLPCAYKELLFQATKGQGIPVSPGQVISCFPDKAKVDEKWKKIMLSVYVQLFQCNMFYTKAYDGKWTSLDDAVIVNFPDNPALCEAVYEIMLLTEHCPLKLPPFVLDGIQDFHPKKDRLKFVSKEVNYKLVKDCLASHDGYCKFPPNQKFELLRYLLDKLPVAELNGLNLLPLADRTFTTFSSKSSSESVYIAANDMMHLFAGLEKRFLYASDEVIKEKLIQSVKQGEL</sequence>
<dbReference type="PANTHER" id="PTHR15600:SF42">
    <property type="entry name" value="SACSIN"/>
    <property type="match status" value="1"/>
</dbReference>
<evidence type="ECO:0000313" key="3">
    <source>
        <dbReference type="Proteomes" id="UP000085678"/>
    </source>
</evidence>
<dbReference type="InterPro" id="IPR036890">
    <property type="entry name" value="HATPase_C_sf"/>
</dbReference>
<dbReference type="AlphaFoldDB" id="A0A1S3JLU9"/>
<reference evidence="4" key="1">
    <citation type="submission" date="2025-08" db="UniProtKB">
        <authorList>
            <consortium name="RefSeq"/>
        </authorList>
    </citation>
    <scope>IDENTIFICATION</scope>
    <source>
        <tissue evidence="4">Gonads</tissue>
    </source>
</reference>
<gene>
    <name evidence="4" type="primary">LOC106174207</name>
</gene>
<feature type="region of interest" description="Disordered" evidence="1">
    <location>
        <begin position="365"/>
        <end position="386"/>
    </location>
</feature>
<dbReference type="KEGG" id="lak:106174207"/>
<name>A0A1S3JLU9_LINAN</name>
<dbReference type="GeneID" id="106174207"/>
<protein>
    <submittedName>
        <fullName evidence="4">Sacsin-like</fullName>
    </submittedName>
</protein>
<dbReference type="PANTHER" id="PTHR15600">
    <property type="entry name" value="SACSIN"/>
    <property type="match status" value="1"/>
</dbReference>
<dbReference type="STRING" id="7574.A0A1S3JLU9"/>
<evidence type="ECO:0000259" key="2">
    <source>
        <dbReference type="Pfam" id="PF25794"/>
    </source>
</evidence>
<feature type="domain" description="Sacsin/Nov" evidence="2">
    <location>
        <begin position="18"/>
        <end position="257"/>
    </location>
</feature>
<dbReference type="InterPro" id="IPR052972">
    <property type="entry name" value="Sacsin_chaperone_reg"/>
</dbReference>
<keyword evidence="3" id="KW-1185">Reference proteome</keyword>
<organism evidence="3 4">
    <name type="scientific">Lingula anatina</name>
    <name type="common">Brachiopod</name>
    <name type="synonym">Lingula unguis</name>
    <dbReference type="NCBI Taxonomy" id="7574"/>
    <lineage>
        <taxon>Eukaryota</taxon>
        <taxon>Metazoa</taxon>
        <taxon>Spiralia</taxon>
        <taxon>Lophotrochozoa</taxon>
        <taxon>Brachiopoda</taxon>
        <taxon>Linguliformea</taxon>
        <taxon>Lingulata</taxon>
        <taxon>Lingulida</taxon>
        <taxon>Linguloidea</taxon>
        <taxon>Lingulidae</taxon>
        <taxon>Lingula</taxon>
    </lineage>
</organism>
<dbReference type="RefSeq" id="XP_013411096.1">
    <property type="nucleotide sequence ID" value="XM_013555642.1"/>
</dbReference>